<gene>
    <name evidence="2" type="ORF">N5C05_07615</name>
</gene>
<proteinExistence type="predicted"/>
<evidence type="ECO:0000313" key="2">
    <source>
        <dbReference type="EMBL" id="MDH1054625.1"/>
    </source>
</evidence>
<dbReference type="Proteomes" id="UP001158730">
    <property type="component" value="Unassembled WGS sequence"/>
</dbReference>
<organism evidence="2 3">
    <name type="scientific">Aquipseudomonas alcaligenes</name>
    <name type="common">Pseudomonas alcaligenes</name>
    <dbReference type="NCBI Taxonomy" id="43263"/>
    <lineage>
        <taxon>Bacteria</taxon>
        <taxon>Pseudomonadati</taxon>
        <taxon>Pseudomonadota</taxon>
        <taxon>Gammaproteobacteria</taxon>
        <taxon>Pseudomonadales</taxon>
        <taxon>Pseudomonadaceae</taxon>
        <taxon>Aquipseudomonas</taxon>
    </lineage>
</organism>
<comment type="caution">
    <text evidence="2">The sequence shown here is derived from an EMBL/GenBank/DDBJ whole genome shotgun (WGS) entry which is preliminary data.</text>
</comment>
<evidence type="ECO:0000256" key="1">
    <source>
        <dbReference type="SAM" id="MobiDB-lite"/>
    </source>
</evidence>
<accession>A0AA42N0Q9</accession>
<evidence type="ECO:0000313" key="3">
    <source>
        <dbReference type="Proteomes" id="UP001158730"/>
    </source>
</evidence>
<feature type="region of interest" description="Disordered" evidence="1">
    <location>
        <begin position="36"/>
        <end position="71"/>
    </location>
</feature>
<dbReference type="EMBL" id="JAOBYN010000005">
    <property type="protein sequence ID" value="MDH1054625.1"/>
    <property type="molecule type" value="Genomic_DNA"/>
</dbReference>
<protein>
    <submittedName>
        <fullName evidence="2">DUF2946 domain-containing protein</fullName>
    </submittedName>
</protein>
<name>A0AA42N0Q9_AQUAC</name>
<dbReference type="AlphaFoldDB" id="A0AA42N0Q9"/>
<dbReference type="RefSeq" id="WP_280053496.1">
    <property type="nucleotide sequence ID" value="NZ_JAOBYN010000005.1"/>
</dbReference>
<reference evidence="2" key="1">
    <citation type="submission" date="2022-09" db="EMBL/GenBank/DDBJ databases">
        <title>Intensive care unit water sources are persistently colonized with multi-drug resistant bacteria and are the site of extensive horizontal gene transfer of antibiotic resistance genes.</title>
        <authorList>
            <person name="Diorio-Toth L."/>
        </authorList>
    </citation>
    <scope>NUCLEOTIDE SEQUENCE</scope>
    <source>
        <strain evidence="2">GD03990</strain>
    </source>
</reference>
<sequence length="123" mass="13330">MQVLMRLWLTILLLVMMPLQLGWAAVGSYCQHESGSQAKHFGHHSHQHTSQAGDEDDDGPDPQSGKNPHDDCNACISAGVMPIFSAVALFDVRSLSTGETVFLAHPLSRPSSPPDRPAWVCLA</sequence>